<dbReference type="Proteomes" id="UP000146577">
    <property type="component" value="Segment"/>
</dbReference>
<reference evidence="16 17" key="1">
    <citation type="journal article" date="2011" name="J. Infect. Dis.">
        <title>The oral cavity contains abundant known and novel human papillomaviruses from the Betapapillomavirus and Gammapapillomavirus genera.</title>
        <authorList>
            <person name="Bottalico D."/>
            <person name="Chen Z."/>
            <person name="Dunne A."/>
            <person name="Ostoloza J."/>
            <person name="McKinney S."/>
            <person name="Sun C."/>
            <person name="Schlecht N.F."/>
            <person name="Fatahzadeh M."/>
            <person name="Herrero R."/>
            <person name="Schiffman M."/>
            <person name="Burk R.D."/>
        </authorList>
    </citation>
    <scope>NUCLEOTIDE SEQUENCE [LARGE SCALE GENOMIC DNA]</scope>
    <source>
        <strain evidence="16">NJ2801Cn</strain>
    </source>
</reference>
<proteinExistence type="inferred from homology"/>
<comment type="subcellular location">
    <subcellularLocation>
        <location evidence="1 12">Host nucleus</location>
    </subcellularLocation>
</comment>
<gene>
    <name evidence="12 16" type="primary">E2</name>
</gene>
<evidence type="ECO:0000259" key="14">
    <source>
        <dbReference type="Pfam" id="PF00508"/>
    </source>
</evidence>
<comment type="similarity">
    <text evidence="12">Belongs to the papillomaviridae E2 protein family.</text>
</comment>
<evidence type="ECO:0000256" key="6">
    <source>
        <dbReference type="ARBA" id="ARBA00022562"/>
    </source>
</evidence>
<dbReference type="GO" id="GO:0000166">
    <property type="term" value="F:nucleotide binding"/>
    <property type="evidence" value="ECO:0007669"/>
    <property type="project" value="UniProtKB-UniRule"/>
</dbReference>
<dbReference type="InterPro" id="IPR033668">
    <property type="entry name" value="Reg_prot_E2"/>
</dbReference>
<keyword evidence="11 12" id="KW-0804">Transcription</keyword>
<feature type="domain" description="Papillomavirus E2 N-terminal" evidence="14">
    <location>
        <begin position="4"/>
        <end position="200"/>
    </location>
</feature>
<feature type="compositionally biased region" description="Basic residues" evidence="13">
    <location>
        <begin position="248"/>
        <end position="257"/>
    </location>
</feature>
<keyword evidence="6 12" id="KW-1048">Host nucleus</keyword>
<feature type="region of interest" description="Disordered" evidence="13">
    <location>
        <begin position="197"/>
        <end position="298"/>
    </location>
</feature>
<dbReference type="GO" id="GO:0003700">
    <property type="term" value="F:DNA-binding transcription factor activity"/>
    <property type="evidence" value="ECO:0007669"/>
    <property type="project" value="UniProtKB-UniRule"/>
</dbReference>
<evidence type="ECO:0000256" key="5">
    <source>
        <dbReference type="ARBA" id="ARBA00022553"/>
    </source>
</evidence>
<evidence type="ECO:0000259" key="15">
    <source>
        <dbReference type="Pfam" id="PF00511"/>
    </source>
</evidence>
<dbReference type="Pfam" id="PF00511">
    <property type="entry name" value="PPV_E2_C"/>
    <property type="match status" value="1"/>
</dbReference>
<comment type="caution">
    <text evidence="12">Lacks conserved residue(s) required for the propagation of feature annotation.</text>
</comment>
<evidence type="ECO:0000256" key="13">
    <source>
        <dbReference type="SAM" id="MobiDB-lite"/>
    </source>
</evidence>
<dbReference type="GO" id="GO:0039693">
    <property type="term" value="P:viral DNA genome replication"/>
    <property type="evidence" value="ECO:0007669"/>
    <property type="project" value="UniProtKB-UniRule"/>
</dbReference>
<evidence type="ECO:0000256" key="3">
    <source>
        <dbReference type="ARBA" id="ARBA00022491"/>
    </source>
</evidence>
<keyword evidence="12" id="KW-1017">Isopeptide bond</keyword>
<keyword evidence="5 12" id="KW-0597">Phosphoprotein</keyword>
<evidence type="ECO:0000256" key="9">
    <source>
        <dbReference type="ARBA" id="ARBA00023125"/>
    </source>
</evidence>
<feature type="cross-link" description="Glycyl lysine isopeptide (Lys-Gly) (interchain with G-Cter in SUMO)" evidence="12">
    <location>
        <position position="317"/>
    </location>
</feature>
<dbReference type="InterPro" id="IPR035975">
    <property type="entry name" value="E2/EBNA1_C_sf"/>
</dbReference>
<dbReference type="GO" id="GO:0006260">
    <property type="term" value="P:DNA replication"/>
    <property type="evidence" value="ECO:0007669"/>
    <property type="project" value="UniProtKB-KW"/>
</dbReference>
<keyword evidence="8 12" id="KW-0805">Transcription regulation</keyword>
<dbReference type="GO" id="GO:0003677">
    <property type="term" value="F:DNA binding"/>
    <property type="evidence" value="ECO:0007669"/>
    <property type="project" value="UniProtKB-UniRule"/>
</dbReference>
<dbReference type="HAMAP" id="MF_04001">
    <property type="entry name" value="PPV_E2"/>
    <property type="match status" value="1"/>
</dbReference>
<keyword evidence="7 12" id="KW-0235">DNA replication</keyword>
<evidence type="ECO:0000256" key="2">
    <source>
        <dbReference type="ARBA" id="ARBA00007794"/>
    </source>
</evidence>
<accession>I3P6N4</accession>
<feature type="compositionally biased region" description="Polar residues" evidence="13">
    <location>
        <begin position="237"/>
        <end position="247"/>
    </location>
</feature>
<feature type="compositionally biased region" description="Polar residues" evidence="13">
    <location>
        <begin position="202"/>
        <end position="227"/>
    </location>
</feature>
<dbReference type="Pfam" id="PF00508">
    <property type="entry name" value="PPV_E2_N"/>
    <property type="match status" value="1"/>
</dbReference>
<evidence type="ECO:0000256" key="12">
    <source>
        <dbReference type="HAMAP-Rule" id="MF_04001"/>
    </source>
</evidence>
<feature type="region of interest" description="DNA-binding domain" evidence="12">
    <location>
        <begin position="310"/>
        <end position="392"/>
    </location>
</feature>
<keyword evidence="3 12" id="KW-0678">Repressor</keyword>
<dbReference type="Gene3D" id="2.170.200.10">
    <property type="entry name" value="Papillomavirus E2 early protein domain"/>
    <property type="match status" value="1"/>
</dbReference>
<dbReference type="Gene3D" id="1.10.287.30">
    <property type="entry name" value="E2 (early) protein, N terminal domain, subdomain 1"/>
    <property type="match status" value="1"/>
</dbReference>
<dbReference type="Gene3D" id="3.30.70.330">
    <property type="match status" value="1"/>
</dbReference>
<evidence type="ECO:0000256" key="7">
    <source>
        <dbReference type="ARBA" id="ARBA00022705"/>
    </source>
</evidence>
<dbReference type="InterPro" id="IPR001866">
    <property type="entry name" value="PPV_E2_N"/>
</dbReference>
<dbReference type="InterPro" id="IPR042504">
    <property type="entry name" value="Regulatory_protein_E2_N_2"/>
</dbReference>
<evidence type="ECO:0000256" key="8">
    <source>
        <dbReference type="ARBA" id="ARBA00023015"/>
    </source>
</evidence>
<dbReference type="InterPro" id="IPR042503">
    <property type="entry name" value="Regulatory_protein_E2_N_1"/>
</dbReference>
<dbReference type="SUPFAM" id="SSF54957">
    <property type="entry name" value="Viral DNA-binding domain"/>
    <property type="match status" value="1"/>
</dbReference>
<dbReference type="GO" id="GO:0006351">
    <property type="term" value="P:DNA-templated transcription"/>
    <property type="evidence" value="ECO:0007669"/>
    <property type="project" value="UniProtKB-UniRule"/>
</dbReference>
<dbReference type="GO" id="GO:0042025">
    <property type="term" value="C:host cell nucleus"/>
    <property type="evidence" value="ECO:0007669"/>
    <property type="project" value="UniProtKB-SubCell"/>
</dbReference>
<evidence type="ECO:0000313" key="17">
    <source>
        <dbReference type="Proteomes" id="UP000146577"/>
    </source>
</evidence>
<sequence>MNQEDLRKRLDVIQTQLMTLYESNPKDLQSQITHYKLLRKECAIQYYARKEGYQNLGLQHLPTTRISEHNSKQAIKMTLMLESLAKSQYATEEWTLHDTSADRFLSPPRNCFKKNSFEVEVWFDNNPKNAFPYICWEWIYYQDESDTWHKVPGKVDYNGLYYVEIDGTAVYFLLFHKDAGRYGNSGEWTVNYKNEQILPPSVGSSTRRSVSESQDPTINTPSNAETETQNRRREVQQETPGPSSTTRSPKRGQRRRRGGEGEQTSGKRRRRSEGRGGSDSITPEEVGKSHRSVPATGLSRVDRLKAEAKDPPIIIVKGCANKLKCWRFRCNQKCPRPYNYMTSVFKWITNDVKLADSRVLVAFADNTQRSRFIANVSFPKDTSYCFGSLECL</sequence>
<evidence type="ECO:0000256" key="10">
    <source>
        <dbReference type="ARBA" id="ARBA00023159"/>
    </source>
</evidence>
<organism evidence="16 17">
    <name type="scientific">Human papillomavirus 141</name>
    <dbReference type="NCBI Taxonomy" id="1070414"/>
    <lineage>
        <taxon>Viruses</taxon>
        <taxon>Monodnaviria</taxon>
        <taxon>Shotokuvirae</taxon>
        <taxon>Cossaviricota</taxon>
        <taxon>Papovaviricetes</taxon>
        <taxon>Zurhausenvirales</taxon>
        <taxon>Papillomaviridae</taxon>
        <taxon>Firstpapillomavirinae</taxon>
        <taxon>Gammapapillomavirus</taxon>
        <taxon>Gammapapillomavirus 11</taxon>
    </lineage>
</organism>
<dbReference type="InterPro" id="IPR012677">
    <property type="entry name" value="Nucleotide-bd_a/b_plait_sf"/>
</dbReference>
<comment type="similarity">
    <text evidence="2">Belongs to the papillomaviridae E8^E2C protein family.</text>
</comment>
<dbReference type="SUPFAM" id="SSF51332">
    <property type="entry name" value="E2 regulatory, transactivation domain"/>
    <property type="match status" value="1"/>
</dbReference>
<evidence type="ECO:0000313" key="16">
    <source>
        <dbReference type="EMBL" id="AEM24638.1"/>
    </source>
</evidence>
<keyword evidence="4 12" id="KW-0244">Early protein</keyword>
<dbReference type="GO" id="GO:0006275">
    <property type="term" value="P:regulation of DNA replication"/>
    <property type="evidence" value="ECO:0007669"/>
    <property type="project" value="UniProtKB-UniRule"/>
</dbReference>
<protein>
    <recommendedName>
        <fullName evidence="12">Regulatory protein E2</fullName>
    </recommendedName>
</protein>
<name>I3P6N4_9PAPI</name>
<feature type="domain" description="Papillomavirus E2 C-terminal" evidence="15">
    <location>
        <begin position="312"/>
        <end position="386"/>
    </location>
</feature>
<comment type="PTM">
    <text evidence="12">Sumoylation plays a regulatory role in E2 transcriptional activity.</text>
</comment>
<dbReference type="InterPro" id="IPR036050">
    <property type="entry name" value="Regulatory_protein_E2_N"/>
</dbReference>
<keyword evidence="9 12" id="KW-0238">DNA-binding</keyword>
<evidence type="ECO:0000256" key="1">
    <source>
        <dbReference type="ARBA" id="ARBA00004147"/>
    </source>
</evidence>
<keyword evidence="10 12" id="KW-0010">Activator</keyword>
<keyword evidence="12" id="KW-0832">Ubl conjugation</keyword>
<dbReference type="InterPro" id="IPR000427">
    <property type="entry name" value="Papillomavirus_E2_C"/>
</dbReference>
<comment type="subunit">
    <text evidence="12">Binds DNA as homodimer. Interacts with protein E1; this interaction greatly increases E1 DNA-binding activity. Interacts with protein L1; this interaction enhances E2-dependent replication and transcription activation. Interacts with protein L2; this interaction inhibits E2 transcriptional activity but not DNA replication function E2. Interacts with protein E7; this interaction inhibits E7 oncogenic activity. Interacts with host TAF1; this interaction modulates E2-dependent transcriptional regulation. Interacts with host BRD4; this interaction mediates E2 transcriptional activation function. Additionally, the interaction with host BRD4 on mitotic chromosomes mediates tethering of the viral genome. Interacts with host TOPBP1; this interaction is required for optimal viral DNA replication.</text>
</comment>
<comment type="function">
    <text evidence="12">Plays a role in the initiation of viral DNA replication. A dimer of E2 interacts with a dimer of E1 in order to improve specificity of E1 DNA binding activity. Once the complex recognizes and binds DNA at specific sites, the E2 dimer is removed from DNA. E2 also regulates viral transcription through binding to the E2RE response element (5'-ACCNNNNNNGGT-3') present in multiple copies in the regulatory regions of the viral genome. Activates or represses transcription depending on E2RE's position with regards to proximal promoter elements including the TATA-box. Repression occurs by sterically hindering the assembly of the transcription initiation complex.</text>
</comment>
<evidence type="ECO:0000256" key="4">
    <source>
        <dbReference type="ARBA" id="ARBA00022518"/>
    </source>
</evidence>
<dbReference type="EMBL" id="HM999993">
    <property type="protein sequence ID" value="AEM24638.1"/>
    <property type="molecule type" value="Genomic_DNA"/>
</dbReference>
<comment type="PTM">
    <text evidence="12">Phosphorylated.</text>
</comment>
<evidence type="ECO:0000256" key="11">
    <source>
        <dbReference type="ARBA" id="ARBA00023163"/>
    </source>
</evidence>